<dbReference type="Gene3D" id="1.10.150.900">
    <property type="match status" value="1"/>
</dbReference>
<evidence type="ECO:0000256" key="7">
    <source>
        <dbReference type="ARBA" id="ARBA00023285"/>
    </source>
</evidence>
<dbReference type="PANTHER" id="PTHR43808">
    <property type="entry name" value="ACETYLORNITHINE DEACETYLASE"/>
    <property type="match status" value="1"/>
</dbReference>
<dbReference type="InterPro" id="IPR010182">
    <property type="entry name" value="ArgE/DapE"/>
</dbReference>
<dbReference type="Proteomes" id="UP000054078">
    <property type="component" value="Unassembled WGS sequence"/>
</dbReference>
<evidence type="ECO:0000313" key="9">
    <source>
        <dbReference type="EMBL" id="KUH59258.1"/>
    </source>
</evidence>
<feature type="domain" description="Peptidase M20 dimerisation" evidence="8">
    <location>
        <begin position="190"/>
        <end position="322"/>
    </location>
</feature>
<dbReference type="GO" id="GO:0046872">
    <property type="term" value="F:metal ion binding"/>
    <property type="evidence" value="ECO:0007669"/>
    <property type="project" value="UniProtKB-KW"/>
</dbReference>
<keyword evidence="7" id="KW-0170">Cobalt</keyword>
<evidence type="ECO:0000256" key="4">
    <source>
        <dbReference type="ARBA" id="ARBA00022723"/>
    </source>
</evidence>
<dbReference type="STRING" id="1299998.AUL39_02715"/>
<evidence type="ECO:0000256" key="6">
    <source>
        <dbReference type="ARBA" id="ARBA00022833"/>
    </source>
</evidence>
<dbReference type="NCBIfam" id="TIGR01910">
    <property type="entry name" value="DapE-ArgE"/>
    <property type="match status" value="1"/>
</dbReference>
<comment type="cofactor">
    <cofactor evidence="1">
        <name>Co(2+)</name>
        <dbReference type="ChEBI" id="CHEBI:48828"/>
    </cofactor>
</comment>
<evidence type="ECO:0000313" key="10">
    <source>
        <dbReference type="Proteomes" id="UP000054078"/>
    </source>
</evidence>
<comment type="caution">
    <text evidence="9">The sequence shown here is derived from an EMBL/GenBank/DDBJ whole genome shotgun (WGS) entry which is preliminary data.</text>
</comment>
<dbReference type="InterPro" id="IPR011650">
    <property type="entry name" value="Peptidase_M20_dimer"/>
</dbReference>
<sequence>MPQVTKEELHKKVLDHKEELVSLCQDLIRIKNQSPLDPQEPAVDFVRRYLASHGIDSQRLVAYAGEDYPVIYARIGSDEGFHVVLNGHVDVVPVGNLSGWDFDPFGAEVFDGKIHGRGASDMKCGLAVLLFSMALLNESGANLKGDIRLHVATDEEIAGTGTKWFCDHGYADGADAVMVGEPTGHDTIEIGQKGILHLTLTAHGTPGHGSTGNYKGDNAITKLARVILHIDELTSVPGHYLPSQAQAVANSRTIAERTIDNPLVGNVIDHCSANVGIIEGGGKINQVPDLASCKVDVRLPYGCKHEDVVAAVDRIIEESGVKGVEASYEWIAEGNYTDDTCLLVTSLKDNIESVWGEECLPAYQWASSDAAHYRALGCPTIQFGPANNAGIHGYNEDVDVEDVVHAAEIYMLTLCDMLGIE</sequence>
<dbReference type="SUPFAM" id="SSF55031">
    <property type="entry name" value="Bacterial exopeptidase dimerisation domain"/>
    <property type="match status" value="1"/>
</dbReference>
<dbReference type="Gene3D" id="3.40.630.10">
    <property type="entry name" value="Zn peptidases"/>
    <property type="match status" value="1"/>
</dbReference>
<dbReference type="GO" id="GO:0016787">
    <property type="term" value="F:hydrolase activity"/>
    <property type="evidence" value="ECO:0007669"/>
    <property type="project" value="UniProtKB-KW"/>
</dbReference>
<dbReference type="Pfam" id="PF07687">
    <property type="entry name" value="M20_dimer"/>
    <property type="match status" value="1"/>
</dbReference>
<dbReference type="InterPro" id="IPR036264">
    <property type="entry name" value="Bact_exopeptidase_dim_dom"/>
</dbReference>
<protein>
    <submittedName>
        <fullName evidence="9">ArgE/DapE family peptidase</fullName>
    </submittedName>
</protein>
<dbReference type="SUPFAM" id="SSF53187">
    <property type="entry name" value="Zn-dependent exopeptidases"/>
    <property type="match status" value="1"/>
</dbReference>
<accession>A0A100YX15</accession>
<keyword evidence="5" id="KW-0378">Hydrolase</keyword>
<evidence type="ECO:0000256" key="3">
    <source>
        <dbReference type="ARBA" id="ARBA00006247"/>
    </source>
</evidence>
<dbReference type="RefSeq" id="WP_059053365.1">
    <property type="nucleotide sequence ID" value="NZ_LOJF01000001.1"/>
</dbReference>
<comment type="cofactor">
    <cofactor evidence="2">
        <name>Zn(2+)</name>
        <dbReference type="ChEBI" id="CHEBI:29105"/>
    </cofactor>
</comment>
<dbReference type="Gene3D" id="3.30.70.360">
    <property type="match status" value="1"/>
</dbReference>
<evidence type="ECO:0000256" key="2">
    <source>
        <dbReference type="ARBA" id="ARBA00001947"/>
    </source>
</evidence>
<keyword evidence="6" id="KW-0862">Zinc</keyword>
<evidence type="ECO:0000259" key="8">
    <source>
        <dbReference type="Pfam" id="PF07687"/>
    </source>
</evidence>
<dbReference type="Pfam" id="PF01546">
    <property type="entry name" value="Peptidase_M20"/>
    <property type="match status" value="1"/>
</dbReference>
<dbReference type="PANTHER" id="PTHR43808:SF32">
    <property type="entry name" value="ARGE_DAPE-RELATED DEACYLASE"/>
    <property type="match status" value="1"/>
</dbReference>
<dbReference type="EMBL" id="LOJF01000001">
    <property type="protein sequence ID" value="KUH59258.1"/>
    <property type="molecule type" value="Genomic_DNA"/>
</dbReference>
<proteinExistence type="inferred from homology"/>
<dbReference type="AlphaFoldDB" id="A0A100YX15"/>
<dbReference type="InterPro" id="IPR050072">
    <property type="entry name" value="Peptidase_M20A"/>
</dbReference>
<reference evidence="9 10" key="1">
    <citation type="submission" date="2015-12" db="EMBL/GenBank/DDBJ databases">
        <title>Draft Genome Sequence of Olsenella scatoligenes SK9K4T; a Producer of 3-Methylindole- (skatole) and 4-Methylphenol- (p-cresol) Isolated from Pig Feces.</title>
        <authorList>
            <person name="Li X."/>
            <person name="Borg B."/>
            <person name="Canibe N."/>
        </authorList>
    </citation>
    <scope>NUCLEOTIDE SEQUENCE [LARGE SCALE GENOMIC DNA]</scope>
    <source>
        <strain evidence="9 10">SK9K4</strain>
    </source>
</reference>
<evidence type="ECO:0000256" key="1">
    <source>
        <dbReference type="ARBA" id="ARBA00001941"/>
    </source>
</evidence>
<gene>
    <name evidence="9" type="ORF">AUL39_02715</name>
</gene>
<organism evidence="9 10">
    <name type="scientific">Tractidigestivibacter scatoligenes</name>
    <name type="common">Olsenella scatoligenes</name>
    <dbReference type="NCBI Taxonomy" id="1299998"/>
    <lineage>
        <taxon>Bacteria</taxon>
        <taxon>Bacillati</taxon>
        <taxon>Actinomycetota</taxon>
        <taxon>Coriobacteriia</taxon>
        <taxon>Coriobacteriales</taxon>
        <taxon>Atopobiaceae</taxon>
        <taxon>Tractidigestivibacter</taxon>
    </lineage>
</organism>
<keyword evidence="10" id="KW-1185">Reference proteome</keyword>
<dbReference type="CDD" id="cd08659">
    <property type="entry name" value="M20_ArgE_DapE-like"/>
    <property type="match status" value="1"/>
</dbReference>
<evidence type="ECO:0000256" key="5">
    <source>
        <dbReference type="ARBA" id="ARBA00022801"/>
    </source>
</evidence>
<dbReference type="OrthoDB" id="9761532at2"/>
<dbReference type="InterPro" id="IPR002933">
    <property type="entry name" value="Peptidase_M20"/>
</dbReference>
<name>A0A100YX15_TRASO</name>
<comment type="similarity">
    <text evidence="3">Belongs to the peptidase M20A family.</text>
</comment>
<keyword evidence="4" id="KW-0479">Metal-binding</keyword>